<sequence>MATHELQNDKSIQHTNVKSITFEKGLKRKYTRNSKTDDKEKAIIDQMINEQTTEQINEQTNEQTNEQVIEQTIKQTTEASQRQIIEEEYDQRIHDLINSEGDHETRFANQQLAYRLERTRDDNIYLEIIQQIAELYMQEQDSKTIIERVKDAIINKVNYTKIGQQKGNKQKITGKLIDFSLMNDGNLCLVKTAHGGLRIQYNINNYRLPSNRNVKVATTDENGQRTKEIVQNRVVVPNTAVRETKNDQRITIKYEAVNDWENASHLTSLREILDKWNIDIKISYKDYAQQQHDRIYGVQIKDDGTIEQMNDELVQRYVDGLKNLDIHNYPQPINMEVSFL</sequence>
<feature type="non-terminal residue" evidence="1">
    <location>
        <position position="340"/>
    </location>
</feature>
<evidence type="ECO:0000313" key="1">
    <source>
        <dbReference type="EMBL" id="KAA6363535.1"/>
    </source>
</evidence>
<evidence type="ECO:0000313" key="2">
    <source>
        <dbReference type="Proteomes" id="UP000324800"/>
    </source>
</evidence>
<dbReference type="Proteomes" id="UP000324800">
    <property type="component" value="Unassembled WGS sequence"/>
</dbReference>
<gene>
    <name evidence="1" type="ORF">EZS28_040938</name>
</gene>
<dbReference type="AlphaFoldDB" id="A0A5J4U1L6"/>
<name>A0A5J4U1L6_9EUKA</name>
<accession>A0A5J4U1L6</accession>
<reference evidence="1 2" key="1">
    <citation type="submission" date="2019-03" db="EMBL/GenBank/DDBJ databases">
        <title>Single cell metagenomics reveals metabolic interactions within the superorganism composed of flagellate Streblomastix strix and complex community of Bacteroidetes bacteria on its surface.</title>
        <authorList>
            <person name="Treitli S.C."/>
            <person name="Kolisko M."/>
            <person name="Husnik F."/>
            <person name="Keeling P."/>
            <person name="Hampl V."/>
        </authorList>
    </citation>
    <scope>NUCLEOTIDE SEQUENCE [LARGE SCALE GENOMIC DNA]</scope>
    <source>
        <strain evidence="1">ST1C</strain>
    </source>
</reference>
<dbReference type="EMBL" id="SNRW01022788">
    <property type="protein sequence ID" value="KAA6363535.1"/>
    <property type="molecule type" value="Genomic_DNA"/>
</dbReference>
<organism evidence="1 2">
    <name type="scientific">Streblomastix strix</name>
    <dbReference type="NCBI Taxonomy" id="222440"/>
    <lineage>
        <taxon>Eukaryota</taxon>
        <taxon>Metamonada</taxon>
        <taxon>Preaxostyla</taxon>
        <taxon>Oxymonadida</taxon>
        <taxon>Streblomastigidae</taxon>
        <taxon>Streblomastix</taxon>
    </lineage>
</organism>
<comment type="caution">
    <text evidence="1">The sequence shown here is derived from an EMBL/GenBank/DDBJ whole genome shotgun (WGS) entry which is preliminary data.</text>
</comment>
<protein>
    <submittedName>
        <fullName evidence="1">Uncharacterized protein</fullName>
    </submittedName>
</protein>
<proteinExistence type="predicted"/>